<evidence type="ECO:0000313" key="1">
    <source>
        <dbReference type="EMBL" id="SVE35740.1"/>
    </source>
</evidence>
<accession>A0A383CUN2</accession>
<dbReference type="AlphaFoldDB" id="A0A383CUN2"/>
<proteinExistence type="predicted"/>
<gene>
    <name evidence="1" type="ORF">METZ01_LOCUS488594</name>
</gene>
<name>A0A383CUN2_9ZZZZ</name>
<feature type="non-terminal residue" evidence="1">
    <location>
        <position position="26"/>
    </location>
</feature>
<sequence length="26" mass="3079">MRSRDSVNRHVVAEIPVQLLLNIDFR</sequence>
<reference evidence="1" key="1">
    <citation type="submission" date="2018-05" db="EMBL/GenBank/DDBJ databases">
        <authorList>
            <person name="Lanie J.A."/>
            <person name="Ng W.-L."/>
            <person name="Kazmierczak K.M."/>
            <person name="Andrzejewski T.M."/>
            <person name="Davidsen T.M."/>
            <person name="Wayne K.J."/>
            <person name="Tettelin H."/>
            <person name="Glass J.I."/>
            <person name="Rusch D."/>
            <person name="Podicherti R."/>
            <person name="Tsui H.-C.T."/>
            <person name="Winkler M.E."/>
        </authorList>
    </citation>
    <scope>NUCLEOTIDE SEQUENCE</scope>
</reference>
<protein>
    <submittedName>
        <fullName evidence="1">Uncharacterized protein</fullName>
    </submittedName>
</protein>
<dbReference type="EMBL" id="UINC01211721">
    <property type="protein sequence ID" value="SVE35740.1"/>
    <property type="molecule type" value="Genomic_DNA"/>
</dbReference>
<organism evidence="1">
    <name type="scientific">marine metagenome</name>
    <dbReference type="NCBI Taxonomy" id="408172"/>
    <lineage>
        <taxon>unclassified sequences</taxon>
        <taxon>metagenomes</taxon>
        <taxon>ecological metagenomes</taxon>
    </lineage>
</organism>